<organism evidence="1 2">
    <name type="scientific">Romanomermis culicivorax</name>
    <name type="common">Nematode worm</name>
    <dbReference type="NCBI Taxonomy" id="13658"/>
    <lineage>
        <taxon>Eukaryota</taxon>
        <taxon>Metazoa</taxon>
        <taxon>Ecdysozoa</taxon>
        <taxon>Nematoda</taxon>
        <taxon>Enoplea</taxon>
        <taxon>Dorylaimia</taxon>
        <taxon>Mermithida</taxon>
        <taxon>Mermithoidea</taxon>
        <taxon>Mermithidae</taxon>
        <taxon>Romanomermis</taxon>
    </lineage>
</organism>
<dbReference type="WBParaSite" id="nRc.2.0.1.t45494-RA">
    <property type="protein sequence ID" value="nRc.2.0.1.t45494-RA"/>
    <property type="gene ID" value="nRc.2.0.1.g45494"/>
</dbReference>
<reference evidence="2" key="1">
    <citation type="submission" date="2022-11" db="UniProtKB">
        <authorList>
            <consortium name="WormBaseParasite"/>
        </authorList>
    </citation>
    <scope>IDENTIFICATION</scope>
</reference>
<dbReference type="Proteomes" id="UP000887565">
    <property type="component" value="Unplaced"/>
</dbReference>
<name>A0A915L301_ROMCU</name>
<evidence type="ECO:0000313" key="1">
    <source>
        <dbReference type="Proteomes" id="UP000887565"/>
    </source>
</evidence>
<protein>
    <submittedName>
        <fullName evidence="2">Uncharacterized protein</fullName>
    </submittedName>
</protein>
<accession>A0A915L301</accession>
<proteinExistence type="predicted"/>
<sequence length="108" mass="13027">MFYEHKISFERDFLNIIGLEQCKSHHKKNKHISEIRDLNDQYEDAIWVGQQRSSSTSKSWQHREKSSGRACLIVSLWQHRYRAEKMNKKYVRLDLRRAGLMIFNRGKC</sequence>
<keyword evidence="1" id="KW-1185">Reference proteome</keyword>
<dbReference type="AlphaFoldDB" id="A0A915L301"/>
<evidence type="ECO:0000313" key="2">
    <source>
        <dbReference type="WBParaSite" id="nRc.2.0.1.t45494-RA"/>
    </source>
</evidence>